<organism evidence="3 4">
    <name type="scientific">Dipodomys ordii</name>
    <name type="common">Ord's kangaroo rat</name>
    <dbReference type="NCBI Taxonomy" id="10020"/>
    <lineage>
        <taxon>Eukaryota</taxon>
        <taxon>Metazoa</taxon>
        <taxon>Chordata</taxon>
        <taxon>Craniata</taxon>
        <taxon>Vertebrata</taxon>
        <taxon>Euteleostomi</taxon>
        <taxon>Mammalia</taxon>
        <taxon>Eutheria</taxon>
        <taxon>Euarchontoglires</taxon>
        <taxon>Glires</taxon>
        <taxon>Rodentia</taxon>
        <taxon>Castorimorpha</taxon>
        <taxon>Heteromyidae</taxon>
        <taxon>Dipodomyinae</taxon>
        <taxon>Dipodomys</taxon>
    </lineage>
</organism>
<sequence>MTSGGDMFTHSFIHSFFSFSGETRLNKEKILQGQGVDEPLSDAGHVQAAAAGRFLSRVVFTHAFSSDLTRTKQTIHGILQESKFCRQLTVKYDLRLRERKYGIAEGRALSELRAMAKAAGEQCPAFTPTGGETLAQVKTRGKDFFESLCQLIGDEAASRGPAPPSAPSQRLETLLAEVSPPGQSDRWDSNSQPAGPGLAASVLVVTHGAYMRNLFDYFLTDLKCSLPPALGKFELTSVSPNTGISVFLVSCEEGRRPALQCVCMNLVEHLHEAPDTA</sequence>
<keyword evidence="1" id="KW-0378">Hydrolase</keyword>
<proteinExistence type="predicted"/>
<dbReference type="OrthoDB" id="354304at2759"/>
<dbReference type="GeneID" id="105991043"/>
<dbReference type="Pfam" id="PF00300">
    <property type="entry name" value="His_Phos_1"/>
    <property type="match status" value="1"/>
</dbReference>
<protein>
    <submittedName>
        <fullName evidence="4">Fructose-2,6-bisphosphatase TIGAR</fullName>
    </submittedName>
</protein>
<dbReference type="RefSeq" id="XP_012879056.1">
    <property type="nucleotide sequence ID" value="XM_013023602.1"/>
</dbReference>
<reference evidence="4" key="1">
    <citation type="submission" date="2025-08" db="UniProtKB">
        <authorList>
            <consortium name="RefSeq"/>
        </authorList>
    </citation>
    <scope>IDENTIFICATION</scope>
    <source>
        <tissue evidence="4">Kidney</tissue>
    </source>
</reference>
<dbReference type="PANTHER" id="PTHR46517:SF1">
    <property type="entry name" value="FRUCTOSE-2,6-BISPHOSPHATASE TIGAR"/>
    <property type="match status" value="1"/>
</dbReference>
<dbReference type="InParanoid" id="A0A1S3FR49"/>
<dbReference type="GO" id="GO:0005829">
    <property type="term" value="C:cytosol"/>
    <property type="evidence" value="ECO:0007669"/>
    <property type="project" value="TreeGrafter"/>
</dbReference>
<accession>A0A1S3FR49</accession>
<dbReference type="STRING" id="10020.ENSDORP00000026954"/>
<dbReference type="Gene3D" id="3.40.50.1240">
    <property type="entry name" value="Phosphoglycerate mutase-like"/>
    <property type="match status" value="1"/>
</dbReference>
<dbReference type="CTD" id="57103"/>
<dbReference type="Proteomes" id="UP000081671">
    <property type="component" value="Unplaced"/>
</dbReference>
<dbReference type="SUPFAM" id="SSF53254">
    <property type="entry name" value="Phosphoglycerate mutase-like"/>
    <property type="match status" value="1"/>
</dbReference>
<feature type="binding site" evidence="2">
    <location>
        <position position="70"/>
    </location>
    <ligand>
        <name>substrate</name>
    </ligand>
</feature>
<evidence type="ECO:0000313" key="3">
    <source>
        <dbReference type="Proteomes" id="UP000081671"/>
    </source>
</evidence>
<dbReference type="GO" id="GO:0045820">
    <property type="term" value="P:negative regulation of glycolytic process"/>
    <property type="evidence" value="ECO:0007669"/>
    <property type="project" value="TreeGrafter"/>
</dbReference>
<dbReference type="GO" id="GO:0004331">
    <property type="term" value="F:fructose-2,6-bisphosphate 2-phosphatase activity"/>
    <property type="evidence" value="ECO:0007669"/>
    <property type="project" value="TreeGrafter"/>
</dbReference>
<dbReference type="GO" id="GO:0043456">
    <property type="term" value="P:regulation of pentose-phosphate shunt"/>
    <property type="evidence" value="ECO:0007669"/>
    <property type="project" value="TreeGrafter"/>
</dbReference>
<dbReference type="SMART" id="SM00855">
    <property type="entry name" value="PGAM"/>
    <property type="match status" value="1"/>
</dbReference>
<dbReference type="CDD" id="cd07067">
    <property type="entry name" value="HP_PGM_like"/>
    <property type="match status" value="1"/>
</dbReference>
<dbReference type="InterPro" id="IPR029033">
    <property type="entry name" value="His_PPase_superfam"/>
</dbReference>
<dbReference type="KEGG" id="dord:105991043"/>
<dbReference type="PANTHER" id="PTHR46517">
    <property type="entry name" value="FRUCTOSE-2,6-BISPHOSPHATASE TIGAR"/>
    <property type="match status" value="1"/>
</dbReference>
<dbReference type="FunCoup" id="A0A1S3FR49">
    <property type="interactions" value="692"/>
</dbReference>
<dbReference type="AlphaFoldDB" id="A0A1S3FR49"/>
<keyword evidence="3" id="KW-1185">Reference proteome</keyword>
<evidence type="ECO:0000313" key="4">
    <source>
        <dbReference type="RefSeq" id="XP_012879056.1"/>
    </source>
</evidence>
<evidence type="ECO:0000256" key="2">
    <source>
        <dbReference type="PIRSR" id="PIRSR613078-2"/>
    </source>
</evidence>
<name>A0A1S3FR49_DIPOR</name>
<dbReference type="InterPro" id="IPR013078">
    <property type="entry name" value="His_Pase_superF_clade-1"/>
</dbReference>
<evidence type="ECO:0000256" key="1">
    <source>
        <dbReference type="ARBA" id="ARBA00022801"/>
    </source>
</evidence>
<gene>
    <name evidence="4" type="primary">Tigar</name>
</gene>
<feature type="binding site" evidence="2">
    <location>
        <begin position="98"/>
        <end position="101"/>
    </location>
    <ligand>
        <name>substrate</name>
    </ligand>
</feature>
<dbReference type="InterPro" id="IPR051695">
    <property type="entry name" value="Phosphoglycerate_Mutase"/>
</dbReference>